<gene>
    <name evidence="1" type="ORF">D5086_008551</name>
</gene>
<organism evidence="1 2">
    <name type="scientific">Populus alba</name>
    <name type="common">White poplar</name>
    <dbReference type="NCBI Taxonomy" id="43335"/>
    <lineage>
        <taxon>Eukaryota</taxon>
        <taxon>Viridiplantae</taxon>
        <taxon>Streptophyta</taxon>
        <taxon>Embryophyta</taxon>
        <taxon>Tracheophyta</taxon>
        <taxon>Spermatophyta</taxon>
        <taxon>Magnoliopsida</taxon>
        <taxon>eudicotyledons</taxon>
        <taxon>Gunneridae</taxon>
        <taxon>Pentapetalae</taxon>
        <taxon>rosids</taxon>
        <taxon>fabids</taxon>
        <taxon>Malpighiales</taxon>
        <taxon>Salicaceae</taxon>
        <taxon>Saliceae</taxon>
        <taxon>Populus</taxon>
    </lineage>
</organism>
<evidence type="ECO:0000313" key="2">
    <source>
        <dbReference type="Proteomes" id="UP000309997"/>
    </source>
</evidence>
<name>A0ACC4CG24_POPAL</name>
<keyword evidence="2" id="KW-1185">Reference proteome</keyword>
<dbReference type="Proteomes" id="UP000309997">
    <property type="component" value="Unassembled WGS sequence"/>
</dbReference>
<sequence length="329" mass="36457">MGGLIFGYDLGISGGVTSMAPFLNNFFPDVYRKEALDTSTNQYCKFNDMGLTLFTSSLYLAALISSFGASYITRTWGRKRTMLLGVGGIIFFIGAALNAGAVDLSMLIAGRILLGVGVGFSTQSRPARQLSKWSIPGLESLKRQYRPQLTMAVAIPFLQQLTGMNVVMFYAPVLLQSIGFERNASLLSTVITGAVNILATGVSIYGSDKSGRRSPFLSGGAVMFVFQVPSEIFPLEIRSAGQSITVAVNMLFTFFIAQLFLAMLCHFKFGLFIFFAIFVAIMSTFIFFFLPETMNITIEEVSKVWKQHRYWRRFTPEDDDRRASDVDMV</sequence>
<protein>
    <submittedName>
        <fullName evidence="1">Uncharacterized protein</fullName>
    </submittedName>
</protein>
<accession>A0ACC4CG24</accession>
<evidence type="ECO:0000313" key="1">
    <source>
        <dbReference type="EMBL" id="KAL3596914.1"/>
    </source>
</evidence>
<dbReference type="EMBL" id="RCHU02000004">
    <property type="protein sequence ID" value="KAL3596914.1"/>
    <property type="molecule type" value="Genomic_DNA"/>
</dbReference>
<proteinExistence type="predicted"/>
<comment type="caution">
    <text evidence="1">The sequence shown here is derived from an EMBL/GenBank/DDBJ whole genome shotgun (WGS) entry which is preliminary data.</text>
</comment>
<reference evidence="1 2" key="1">
    <citation type="journal article" date="2024" name="Plant Biotechnol. J.">
        <title>Genome and CRISPR/Cas9 system of a widespread forest tree (Populus alba) in the world.</title>
        <authorList>
            <person name="Liu Y.J."/>
            <person name="Jiang P.F."/>
            <person name="Han X.M."/>
            <person name="Li X.Y."/>
            <person name="Wang H.M."/>
            <person name="Wang Y.J."/>
            <person name="Wang X.X."/>
            <person name="Zeng Q.Y."/>
        </authorList>
    </citation>
    <scope>NUCLEOTIDE SEQUENCE [LARGE SCALE GENOMIC DNA]</scope>
    <source>
        <strain evidence="2">cv. PAL-ZL1</strain>
    </source>
</reference>